<feature type="domain" description="GST N-terminal" evidence="1">
    <location>
        <begin position="1"/>
        <end position="82"/>
    </location>
</feature>
<proteinExistence type="predicted"/>
<dbReference type="Gene3D" id="3.40.30.10">
    <property type="entry name" value="Glutaredoxin"/>
    <property type="match status" value="1"/>
</dbReference>
<dbReference type="PROSITE" id="PS50404">
    <property type="entry name" value="GST_NTER"/>
    <property type="match status" value="1"/>
</dbReference>
<dbReference type="Proteomes" id="UP000265848">
    <property type="component" value="Unassembled WGS sequence"/>
</dbReference>
<evidence type="ECO:0000313" key="2">
    <source>
        <dbReference type="EMBL" id="RII40429.1"/>
    </source>
</evidence>
<dbReference type="Gene3D" id="1.20.1050.10">
    <property type="match status" value="1"/>
</dbReference>
<comment type="caution">
    <text evidence="2">The sequence shown here is derived from an EMBL/GenBank/DDBJ whole genome shotgun (WGS) entry which is preliminary data.</text>
</comment>
<protein>
    <submittedName>
        <fullName evidence="2">Glutathione S-transferase family protein</fullName>
    </submittedName>
</protein>
<accession>A0A399J8B9</accession>
<reference evidence="2 3" key="1">
    <citation type="submission" date="2018-08" db="EMBL/GenBank/DDBJ databases">
        <title>Pseudooceanicola sediminis CY03 in the family Rhodobacteracea.</title>
        <authorList>
            <person name="Zhang Y.-J."/>
        </authorList>
    </citation>
    <scope>NUCLEOTIDE SEQUENCE [LARGE SCALE GENOMIC DNA]</scope>
    <source>
        <strain evidence="2 3">CY03</strain>
    </source>
</reference>
<organism evidence="2 3">
    <name type="scientific">Pseudooceanicola sediminis</name>
    <dbReference type="NCBI Taxonomy" id="2211117"/>
    <lineage>
        <taxon>Bacteria</taxon>
        <taxon>Pseudomonadati</taxon>
        <taxon>Pseudomonadota</taxon>
        <taxon>Alphaproteobacteria</taxon>
        <taxon>Rhodobacterales</taxon>
        <taxon>Paracoccaceae</taxon>
        <taxon>Pseudooceanicola</taxon>
    </lineage>
</organism>
<dbReference type="PANTHER" id="PTHR44051">
    <property type="entry name" value="GLUTATHIONE S-TRANSFERASE-RELATED"/>
    <property type="match status" value="1"/>
</dbReference>
<dbReference type="Pfam" id="PF13410">
    <property type="entry name" value="GST_C_2"/>
    <property type="match status" value="1"/>
</dbReference>
<evidence type="ECO:0000259" key="1">
    <source>
        <dbReference type="PROSITE" id="PS50404"/>
    </source>
</evidence>
<dbReference type="CDD" id="cd03205">
    <property type="entry name" value="GST_C_6"/>
    <property type="match status" value="1"/>
</dbReference>
<dbReference type="PANTHER" id="PTHR44051:SF8">
    <property type="entry name" value="GLUTATHIONE S-TRANSFERASE GSTA"/>
    <property type="match status" value="1"/>
</dbReference>
<dbReference type="InterPro" id="IPR036249">
    <property type="entry name" value="Thioredoxin-like_sf"/>
</dbReference>
<dbReference type="InterPro" id="IPR036282">
    <property type="entry name" value="Glutathione-S-Trfase_C_sf"/>
</dbReference>
<dbReference type="RefSeq" id="WP_119397670.1">
    <property type="nucleotide sequence ID" value="NZ_QWJJ01000002.1"/>
</dbReference>
<dbReference type="OrthoDB" id="9795329at2"/>
<dbReference type="AlphaFoldDB" id="A0A399J8B9"/>
<evidence type="ECO:0000313" key="3">
    <source>
        <dbReference type="Proteomes" id="UP000265848"/>
    </source>
</evidence>
<name>A0A399J8B9_9RHOB</name>
<keyword evidence="3" id="KW-1185">Reference proteome</keyword>
<sequence length="200" mass="21999">MKAIVSPLSPFARKVRVTVLETGLSDSVSLENVSTSALESHPVLVAANPLGKLPALVREDGPMICDSRVICRYLDSLGGGRLYPEARTWEVLTLEALADGMMEAAVLMAYEHRLRPEEKVFPDWVEAQWQKVSRTLSVIDARWMSHLAGPLDAAQIALGCALGYLDLRHDARAWREGNDNLAAWYETFAARPAMQATVPA</sequence>
<dbReference type="GO" id="GO:0016740">
    <property type="term" value="F:transferase activity"/>
    <property type="evidence" value="ECO:0007669"/>
    <property type="project" value="UniProtKB-KW"/>
</dbReference>
<dbReference type="Pfam" id="PF13409">
    <property type="entry name" value="GST_N_2"/>
    <property type="match status" value="1"/>
</dbReference>
<gene>
    <name evidence="2" type="ORF">DL237_02400</name>
</gene>
<dbReference type="InterPro" id="IPR004045">
    <property type="entry name" value="Glutathione_S-Trfase_N"/>
</dbReference>
<dbReference type="SUPFAM" id="SSF52833">
    <property type="entry name" value="Thioredoxin-like"/>
    <property type="match status" value="1"/>
</dbReference>
<dbReference type="EMBL" id="QWJJ01000002">
    <property type="protein sequence ID" value="RII40429.1"/>
    <property type="molecule type" value="Genomic_DNA"/>
</dbReference>
<dbReference type="SUPFAM" id="SSF47616">
    <property type="entry name" value="GST C-terminal domain-like"/>
    <property type="match status" value="1"/>
</dbReference>
<keyword evidence="2" id="KW-0808">Transferase</keyword>